<dbReference type="Gene3D" id="3.30.870.10">
    <property type="entry name" value="Endonuclease Chain A"/>
    <property type="match status" value="2"/>
</dbReference>
<name>A0A2S6HVD5_9FIRM</name>
<evidence type="ECO:0000256" key="2">
    <source>
        <dbReference type="ARBA" id="ARBA00022475"/>
    </source>
</evidence>
<dbReference type="Proteomes" id="UP000237749">
    <property type="component" value="Unassembled WGS sequence"/>
</dbReference>
<organism evidence="11 12">
    <name type="scientific">Lacrimispora xylanisolvens</name>
    <dbReference type="NCBI Taxonomy" id="384636"/>
    <lineage>
        <taxon>Bacteria</taxon>
        <taxon>Bacillati</taxon>
        <taxon>Bacillota</taxon>
        <taxon>Clostridia</taxon>
        <taxon>Lachnospirales</taxon>
        <taxon>Lachnospiraceae</taxon>
        <taxon>Lacrimispora</taxon>
    </lineage>
</organism>
<evidence type="ECO:0000256" key="9">
    <source>
        <dbReference type="SAM" id="Phobius"/>
    </source>
</evidence>
<evidence type="ECO:0000256" key="4">
    <source>
        <dbReference type="ARBA" id="ARBA00022692"/>
    </source>
</evidence>
<dbReference type="InterPro" id="IPR022924">
    <property type="entry name" value="Cardiolipin_synthase"/>
</dbReference>
<dbReference type="CDD" id="cd09154">
    <property type="entry name" value="PLDc_SMU_988_like_1"/>
    <property type="match status" value="1"/>
</dbReference>
<reference evidence="11 12" key="1">
    <citation type="submission" date="2018-02" db="EMBL/GenBank/DDBJ databases">
        <title>Genomic Encyclopedia of Archaeal and Bacterial Type Strains, Phase II (KMG-II): from individual species to whole genera.</title>
        <authorList>
            <person name="Goeker M."/>
        </authorList>
    </citation>
    <scope>NUCLEOTIDE SEQUENCE [LARGE SCALE GENOMIC DNA]</scope>
    <source>
        <strain evidence="11 12">DSM 3808</strain>
    </source>
</reference>
<keyword evidence="6 9" id="KW-1133">Transmembrane helix</keyword>
<dbReference type="EMBL" id="PTJA01000003">
    <property type="protein sequence ID" value="PPK81910.1"/>
    <property type="molecule type" value="Genomic_DNA"/>
</dbReference>
<evidence type="ECO:0000256" key="1">
    <source>
        <dbReference type="ARBA" id="ARBA00004236"/>
    </source>
</evidence>
<dbReference type="SMART" id="SM00155">
    <property type="entry name" value="PLDc"/>
    <property type="match status" value="2"/>
</dbReference>
<dbReference type="GO" id="GO:0032049">
    <property type="term" value="P:cardiolipin biosynthetic process"/>
    <property type="evidence" value="ECO:0007669"/>
    <property type="project" value="UniProtKB-UniRule"/>
</dbReference>
<dbReference type="GO" id="GO:0005886">
    <property type="term" value="C:plasma membrane"/>
    <property type="evidence" value="ECO:0007669"/>
    <property type="project" value="UniProtKB-SubCell"/>
</dbReference>
<evidence type="ECO:0000313" key="11">
    <source>
        <dbReference type="EMBL" id="PPK81910.1"/>
    </source>
</evidence>
<dbReference type="Pfam" id="PF13091">
    <property type="entry name" value="PLDc_2"/>
    <property type="match status" value="2"/>
</dbReference>
<dbReference type="CDD" id="cd09160">
    <property type="entry name" value="PLDc_SMU_988_like_2"/>
    <property type="match status" value="1"/>
</dbReference>
<evidence type="ECO:0000259" key="10">
    <source>
        <dbReference type="PROSITE" id="PS50035"/>
    </source>
</evidence>
<keyword evidence="3" id="KW-0808">Transferase</keyword>
<evidence type="ECO:0000256" key="5">
    <source>
        <dbReference type="ARBA" id="ARBA00022737"/>
    </source>
</evidence>
<dbReference type="PANTHER" id="PTHR21248">
    <property type="entry name" value="CARDIOLIPIN SYNTHASE"/>
    <property type="match status" value="1"/>
</dbReference>
<keyword evidence="4 9" id="KW-0812">Transmembrane</keyword>
<evidence type="ECO:0000256" key="3">
    <source>
        <dbReference type="ARBA" id="ARBA00022679"/>
    </source>
</evidence>
<gene>
    <name evidence="11" type="ORF">BXY41_103119</name>
</gene>
<sequence>MNHVKKQIGGVEVQRMGRIKKMLRIIFGRSMFAVISLMIQILVIAAAYRFLSFYLAYFYGAVTLLSALVIIYILNKEENPSFKMSWMIPVTAVPVFGTFFYMLVELQIIERFMEKKLKSSMDETECYLEQNPRVMERLLKASRRNANLAHYIKEYGHYPTYGNTNAQYYPLGEAMFEAMKREIADARRFIFLEFFIIERGEMWDSLLELLESKSREGVEVRIMYDGMGSLTVLPYNYIKILQEKGLKAKVFSPIKPVISSYQNNRDHRKILVIDGHTAFTGGINLADEYINRKVRFGHWKDTGIMLKGDAVTSFTMMFLQMWNISEKEPEKYDQYLRDPEYFYPLELNMEGFVIPYGDSPLDKESVGEEVYLDIINNARYYVHIMTPYLILDYEMVKALTFAAKRGVDVSIILPHIPDKKYAFLLAKSHYGELIRAGVKIWEYTPGFMHAKVFTSDDTKAAVGTINLDFRSLYLHFECGTYLYRNEVIRDVERDYQETLSSCRRIALEDIPNDTWYERFAGRALRLFAPLM</sequence>
<dbReference type="InterPro" id="IPR001736">
    <property type="entry name" value="PLipase_D/transphosphatidylase"/>
</dbReference>
<evidence type="ECO:0000256" key="7">
    <source>
        <dbReference type="ARBA" id="ARBA00023136"/>
    </source>
</evidence>
<feature type="transmembrane region" description="Helical" evidence="9">
    <location>
        <begin position="26"/>
        <end position="48"/>
    </location>
</feature>
<keyword evidence="5" id="KW-0677">Repeat</keyword>
<feature type="domain" description="PLD phosphodiesterase" evidence="10">
    <location>
        <begin position="444"/>
        <end position="471"/>
    </location>
</feature>
<evidence type="ECO:0000256" key="8">
    <source>
        <dbReference type="NCBIfam" id="TIGR04265"/>
    </source>
</evidence>
<evidence type="ECO:0000256" key="6">
    <source>
        <dbReference type="ARBA" id="ARBA00022989"/>
    </source>
</evidence>
<dbReference type="NCBIfam" id="TIGR04265">
    <property type="entry name" value="bac_cardiolipin"/>
    <property type="match status" value="1"/>
</dbReference>
<protein>
    <recommendedName>
        <fullName evidence="8">Cardiolipin synthase</fullName>
        <ecNumber evidence="8">2.7.8.-</ecNumber>
    </recommendedName>
</protein>
<dbReference type="EC" id="2.7.8.-" evidence="8"/>
<feature type="domain" description="PLD phosphodiesterase" evidence="10">
    <location>
        <begin position="262"/>
        <end position="289"/>
    </location>
</feature>
<keyword evidence="7 9" id="KW-0472">Membrane</keyword>
<dbReference type="AlphaFoldDB" id="A0A2S6HVD5"/>
<dbReference type="SUPFAM" id="SSF56024">
    <property type="entry name" value="Phospholipase D/nuclease"/>
    <property type="match status" value="2"/>
</dbReference>
<comment type="subcellular location">
    <subcellularLocation>
        <location evidence="1">Cell membrane</location>
    </subcellularLocation>
</comment>
<comment type="caution">
    <text evidence="11">The sequence shown here is derived from an EMBL/GenBank/DDBJ whole genome shotgun (WGS) entry which is preliminary data.</text>
</comment>
<dbReference type="PROSITE" id="PS50035">
    <property type="entry name" value="PLD"/>
    <property type="match status" value="2"/>
</dbReference>
<dbReference type="PANTHER" id="PTHR21248:SF22">
    <property type="entry name" value="PHOSPHOLIPASE D"/>
    <property type="match status" value="1"/>
</dbReference>
<feature type="transmembrane region" description="Helical" evidence="9">
    <location>
        <begin position="86"/>
        <end position="104"/>
    </location>
</feature>
<feature type="transmembrane region" description="Helical" evidence="9">
    <location>
        <begin position="54"/>
        <end position="74"/>
    </location>
</feature>
<keyword evidence="2" id="KW-1003">Cell membrane</keyword>
<proteinExistence type="predicted"/>
<accession>A0A2S6HVD5</accession>
<dbReference type="GO" id="GO:0008808">
    <property type="term" value="F:cardiolipin synthase activity"/>
    <property type="evidence" value="ECO:0007669"/>
    <property type="project" value="UniProtKB-UniRule"/>
</dbReference>
<dbReference type="InterPro" id="IPR025202">
    <property type="entry name" value="PLD-like_dom"/>
</dbReference>
<evidence type="ECO:0000313" key="12">
    <source>
        <dbReference type="Proteomes" id="UP000237749"/>
    </source>
</evidence>
<keyword evidence="12" id="KW-1185">Reference proteome</keyword>